<evidence type="ECO:0000313" key="2">
    <source>
        <dbReference type="EMBL" id="CUR33168.1"/>
    </source>
</evidence>
<dbReference type="CDD" id="cd00761">
    <property type="entry name" value="Glyco_tranf_GTA_type"/>
    <property type="match status" value="1"/>
</dbReference>
<organism evidence="2 3">
    <name type="scientific">Planktothrix tepida PCC 9214</name>
    <dbReference type="NCBI Taxonomy" id="671072"/>
    <lineage>
        <taxon>Bacteria</taxon>
        <taxon>Bacillati</taxon>
        <taxon>Cyanobacteriota</taxon>
        <taxon>Cyanophyceae</taxon>
        <taxon>Oscillatoriophycideae</taxon>
        <taxon>Oscillatoriales</taxon>
        <taxon>Microcoleaceae</taxon>
        <taxon>Planktothrix</taxon>
    </lineage>
</organism>
<feature type="domain" description="Glycosyltransferase 2-like" evidence="1">
    <location>
        <begin position="11"/>
        <end position="125"/>
    </location>
</feature>
<evidence type="ECO:0000259" key="1">
    <source>
        <dbReference type="Pfam" id="PF00535"/>
    </source>
</evidence>
<evidence type="ECO:0000313" key="3">
    <source>
        <dbReference type="Proteomes" id="UP000184315"/>
    </source>
</evidence>
<dbReference type="Gene3D" id="3.90.550.10">
    <property type="entry name" value="Spore Coat Polysaccharide Biosynthesis Protein SpsA, Chain A"/>
    <property type="match status" value="1"/>
</dbReference>
<dbReference type="Pfam" id="PF00535">
    <property type="entry name" value="Glycos_transf_2"/>
    <property type="match status" value="1"/>
</dbReference>
<proteinExistence type="predicted"/>
<accession>A0A1J1LKX6</accession>
<reference evidence="3" key="1">
    <citation type="submission" date="2015-10" db="EMBL/GenBank/DDBJ databases">
        <authorList>
            <person name="Regsiter A."/>
            <person name="william w."/>
        </authorList>
    </citation>
    <scope>NUCLEOTIDE SEQUENCE [LARGE SCALE GENOMIC DNA]</scope>
</reference>
<dbReference type="AlphaFoldDB" id="A0A1J1LKX6"/>
<dbReference type="SUPFAM" id="SSF53448">
    <property type="entry name" value="Nucleotide-diphospho-sugar transferases"/>
    <property type="match status" value="1"/>
</dbReference>
<keyword evidence="2" id="KW-0808">Transferase</keyword>
<dbReference type="RefSeq" id="WP_245824266.1">
    <property type="nucleotide sequence ID" value="NZ_LN889802.1"/>
</dbReference>
<gene>
    <name evidence="2" type="ORF">PL9214500415</name>
</gene>
<dbReference type="PANTHER" id="PTHR22916:SF3">
    <property type="entry name" value="UDP-GLCNAC:BETAGAL BETA-1,3-N-ACETYLGLUCOSAMINYLTRANSFERASE-LIKE PROTEIN 1"/>
    <property type="match status" value="1"/>
</dbReference>
<dbReference type="STRING" id="671072.PL9214500415"/>
<dbReference type="Proteomes" id="UP000184315">
    <property type="component" value="Unassembled WGS sequence"/>
</dbReference>
<dbReference type="GO" id="GO:0016758">
    <property type="term" value="F:hexosyltransferase activity"/>
    <property type="evidence" value="ECO:0007669"/>
    <property type="project" value="UniProtKB-ARBA"/>
</dbReference>
<sequence>MEKMNYTPLVSVIIPVYNCEKYLAEAIESVLDQTYQPLEIIVIDDGSTDGSAEVAKHFGTTVQYCFQVNSGTAAARNRGIELAKGDFFAFLDADDLWVEDKLTKQMAAFTNNPNLDVVYGQVQQFISPELGENLEAKLQVSPKLVPGHIPSALLIKRDSFFQVGLFETQWKLAEFASWQVRVTELGLQTMMLPELVAKRRLHETNKGIKQREYQTEYLQILKASLDRRRAKG</sequence>
<keyword evidence="3" id="KW-1185">Reference proteome</keyword>
<dbReference type="PANTHER" id="PTHR22916">
    <property type="entry name" value="GLYCOSYLTRANSFERASE"/>
    <property type="match status" value="1"/>
</dbReference>
<dbReference type="InterPro" id="IPR001173">
    <property type="entry name" value="Glyco_trans_2-like"/>
</dbReference>
<dbReference type="EMBL" id="CZDF01000156">
    <property type="protein sequence ID" value="CUR33168.1"/>
    <property type="molecule type" value="Genomic_DNA"/>
</dbReference>
<dbReference type="InterPro" id="IPR029044">
    <property type="entry name" value="Nucleotide-diphossugar_trans"/>
</dbReference>
<name>A0A1J1LKX6_9CYAN</name>
<protein>
    <submittedName>
        <fullName evidence="2">Glycosyl transferase family 2</fullName>
    </submittedName>
</protein>